<dbReference type="SUPFAM" id="SSF56784">
    <property type="entry name" value="HAD-like"/>
    <property type="match status" value="1"/>
</dbReference>
<name>A0A2T4MHW3_9STAP</name>
<dbReference type="GO" id="GO:0005829">
    <property type="term" value="C:cytosol"/>
    <property type="evidence" value="ECO:0007669"/>
    <property type="project" value="TreeGrafter"/>
</dbReference>
<dbReference type="PANTHER" id="PTHR10000">
    <property type="entry name" value="PHOSPHOSERINE PHOSPHATASE"/>
    <property type="match status" value="1"/>
</dbReference>
<evidence type="ECO:0000313" key="2">
    <source>
        <dbReference type="Proteomes" id="UP000646308"/>
    </source>
</evidence>
<evidence type="ECO:0000313" key="1">
    <source>
        <dbReference type="EMBL" id="NJI02599.1"/>
    </source>
</evidence>
<dbReference type="GO" id="GO:0000287">
    <property type="term" value="F:magnesium ion binding"/>
    <property type="evidence" value="ECO:0007669"/>
    <property type="project" value="TreeGrafter"/>
</dbReference>
<proteinExistence type="predicted"/>
<dbReference type="Gene3D" id="3.40.50.1000">
    <property type="entry name" value="HAD superfamily/HAD-like"/>
    <property type="match status" value="1"/>
</dbReference>
<sequence length="247" mass="28335">MIYVFDVDGTICFNGQNIEPNLQEAIKCLSKEHQVIFASARPIRDLLPIVHNFENKILIGGNGSIISIDDQVEVIEYIPFEEYEFIKSLINDYNLNYIIDGSFDYSAKVSIENKIYKQLDPDNLAKNVELSEIKKPIKIILIDVPKNLYNEIRKSFESYEKSLSISYHESDNNIDITAKDINKFTTLHKIISNQPYVAYGNDINDFELLKNAEEAYYITSEDKDLPIGNVNIVSSDSQSVENTLRYL</sequence>
<comment type="caution">
    <text evidence="1">The sequence shown here is derived from an EMBL/GenBank/DDBJ whole genome shotgun (WGS) entry which is preliminary data.</text>
</comment>
<reference evidence="1" key="1">
    <citation type="submission" date="2019-11" db="EMBL/GenBank/DDBJ databases">
        <title>Whole genome comparisons of Staphylococcus agnetis isolates from cattle and chickens.</title>
        <authorList>
            <person name="Rhoads D."/>
            <person name="Shwani A."/>
            <person name="Adkins P."/>
            <person name="Calcutt M."/>
            <person name="Middleton J."/>
        </authorList>
    </citation>
    <scope>NUCLEOTIDE SEQUENCE</scope>
    <source>
        <strain evidence="1">1387</strain>
    </source>
</reference>
<dbReference type="PANTHER" id="PTHR10000:SF53">
    <property type="entry name" value="5-AMINO-6-(5-PHOSPHO-D-RIBITYLAMINO)URACIL PHOSPHATASE YBJI-RELATED"/>
    <property type="match status" value="1"/>
</dbReference>
<organism evidence="1 2">
    <name type="scientific">Staphylococcus agnetis</name>
    <dbReference type="NCBI Taxonomy" id="985762"/>
    <lineage>
        <taxon>Bacteria</taxon>
        <taxon>Bacillati</taxon>
        <taxon>Bacillota</taxon>
        <taxon>Bacilli</taxon>
        <taxon>Bacillales</taxon>
        <taxon>Staphylococcaceae</taxon>
        <taxon>Staphylococcus</taxon>
    </lineage>
</organism>
<dbReference type="InterPro" id="IPR023214">
    <property type="entry name" value="HAD_sf"/>
</dbReference>
<dbReference type="Proteomes" id="UP000646308">
    <property type="component" value="Unassembled WGS sequence"/>
</dbReference>
<dbReference type="EMBL" id="WMFL01000079">
    <property type="protein sequence ID" value="NJI02599.1"/>
    <property type="molecule type" value="Genomic_DNA"/>
</dbReference>
<keyword evidence="1" id="KW-0378">Hydrolase</keyword>
<protein>
    <submittedName>
        <fullName evidence="1">HAD-IIB family hydrolase</fullName>
    </submittedName>
</protein>
<dbReference type="Pfam" id="PF08282">
    <property type="entry name" value="Hydrolase_3"/>
    <property type="match status" value="1"/>
</dbReference>
<gene>
    <name evidence="1" type="ORF">GLV84_07150</name>
</gene>
<dbReference type="GO" id="GO:0016791">
    <property type="term" value="F:phosphatase activity"/>
    <property type="evidence" value="ECO:0007669"/>
    <property type="project" value="TreeGrafter"/>
</dbReference>
<dbReference type="Gene3D" id="3.30.1240.10">
    <property type="match status" value="1"/>
</dbReference>
<dbReference type="RefSeq" id="WP_107368265.1">
    <property type="nucleotide sequence ID" value="NZ_CP031266.1"/>
</dbReference>
<accession>A0A2T4MHW3</accession>
<dbReference type="InterPro" id="IPR006379">
    <property type="entry name" value="HAD-SF_hydro_IIB"/>
</dbReference>
<dbReference type="NCBIfam" id="TIGR01484">
    <property type="entry name" value="HAD-SF-IIB"/>
    <property type="match status" value="1"/>
</dbReference>
<dbReference type="AlphaFoldDB" id="A0A2T4MHW3"/>
<dbReference type="InterPro" id="IPR036412">
    <property type="entry name" value="HAD-like_sf"/>
</dbReference>